<accession>K0RHY7</accession>
<feature type="region of interest" description="Disordered" evidence="1">
    <location>
        <begin position="1"/>
        <end position="115"/>
    </location>
</feature>
<reference evidence="2 3" key="1">
    <citation type="journal article" date="2012" name="Genome Biol.">
        <title>Genome and low-iron response of an oceanic diatom adapted to chronic iron limitation.</title>
        <authorList>
            <person name="Lommer M."/>
            <person name="Specht M."/>
            <person name="Roy A.S."/>
            <person name="Kraemer L."/>
            <person name="Andreson R."/>
            <person name="Gutowska M.A."/>
            <person name="Wolf J."/>
            <person name="Bergner S.V."/>
            <person name="Schilhabel M.B."/>
            <person name="Klostermeier U.C."/>
            <person name="Beiko R.G."/>
            <person name="Rosenstiel P."/>
            <person name="Hippler M."/>
            <person name="Laroche J."/>
        </authorList>
    </citation>
    <scope>NUCLEOTIDE SEQUENCE [LARGE SCALE GENOMIC DNA]</scope>
    <source>
        <strain evidence="2 3">CCMP1005</strain>
    </source>
</reference>
<evidence type="ECO:0000256" key="1">
    <source>
        <dbReference type="SAM" id="MobiDB-lite"/>
    </source>
</evidence>
<sequence>PIQTVNHLCRRARERRERNGDESNLEEVAPIDVRLRDGAHYRKDPLRCRQDVRLKSSMKDRTNRATGRDGTGGEAGMKKKSVTYKKKKKDGGGSDLSDPDEDGPPSFPDPTASFPGRIRARLDACHDFIVGRERCAPPRRGDHRPDGPPVLRGGLHDLPPDRRGGVEAPRRDRRGLPPASADEERPVRVVRPVHTVVGRRGRPGGPVRPPSGGHPDRPPGQVRRRDVDGRAPRVHVPERARPLRPRGVGPEVGGDGGQRRRVRRRPDHVRLPQGEGGHGPGRPGREGDAGQHQRRGVVGRRRRGVVHVPREQPGEGEAAEVPPAEPRDGEGDRRDGRQLQDARGVLREHRVRLPQKQEDRGGQEGQGEVHGGQEADQVSFGLFVSSFRDRMLVPADATPTDSVPPQLHNRRSLMVSLHLPDNLKLMDLSRHYLMDTAKVKAGDVDSSVDVSHLLEDSSSDEDDEIDD</sequence>
<feature type="region of interest" description="Disordered" evidence="1">
    <location>
        <begin position="133"/>
        <end position="376"/>
    </location>
</feature>
<protein>
    <submittedName>
        <fullName evidence="2">Uncharacterized protein</fullName>
    </submittedName>
</protein>
<organism evidence="2 3">
    <name type="scientific">Thalassiosira oceanica</name>
    <name type="common">Marine diatom</name>
    <dbReference type="NCBI Taxonomy" id="159749"/>
    <lineage>
        <taxon>Eukaryota</taxon>
        <taxon>Sar</taxon>
        <taxon>Stramenopiles</taxon>
        <taxon>Ochrophyta</taxon>
        <taxon>Bacillariophyta</taxon>
        <taxon>Coscinodiscophyceae</taxon>
        <taxon>Thalassiosirophycidae</taxon>
        <taxon>Thalassiosirales</taxon>
        <taxon>Thalassiosiraceae</taxon>
        <taxon>Thalassiosira</taxon>
    </lineage>
</organism>
<dbReference type="Proteomes" id="UP000266841">
    <property type="component" value="Unassembled WGS sequence"/>
</dbReference>
<feature type="non-terminal residue" evidence="2">
    <location>
        <position position="1"/>
    </location>
</feature>
<feature type="compositionally biased region" description="Basic residues" evidence="1">
    <location>
        <begin position="292"/>
        <end position="305"/>
    </location>
</feature>
<name>K0RHY7_THAOC</name>
<feature type="compositionally biased region" description="Basic residues" evidence="1">
    <location>
        <begin position="78"/>
        <end position="89"/>
    </location>
</feature>
<keyword evidence="3" id="KW-1185">Reference proteome</keyword>
<dbReference type="AlphaFoldDB" id="K0RHY7"/>
<dbReference type="EMBL" id="AGNL01040777">
    <property type="protein sequence ID" value="EJK51909.1"/>
    <property type="molecule type" value="Genomic_DNA"/>
</dbReference>
<feature type="compositionally biased region" description="Basic and acidic residues" evidence="1">
    <location>
        <begin position="133"/>
        <end position="146"/>
    </location>
</feature>
<evidence type="ECO:0000313" key="2">
    <source>
        <dbReference type="EMBL" id="EJK51909.1"/>
    </source>
</evidence>
<dbReference type="eggNOG" id="ENOG502T1ZA">
    <property type="taxonomic scope" value="Eukaryota"/>
</dbReference>
<feature type="compositionally biased region" description="Basic and acidic residues" evidence="1">
    <location>
        <begin position="325"/>
        <end position="348"/>
    </location>
</feature>
<evidence type="ECO:0000313" key="3">
    <source>
        <dbReference type="Proteomes" id="UP000266841"/>
    </source>
</evidence>
<feature type="compositionally biased region" description="Basic and acidic residues" evidence="1">
    <location>
        <begin position="33"/>
        <end position="67"/>
    </location>
</feature>
<feature type="compositionally biased region" description="Basic and acidic residues" evidence="1">
    <location>
        <begin position="154"/>
        <end position="170"/>
    </location>
</feature>
<comment type="caution">
    <text evidence="2">The sequence shown here is derived from an EMBL/GenBank/DDBJ whole genome shotgun (WGS) entry which is preliminary data.</text>
</comment>
<proteinExistence type="predicted"/>
<feature type="compositionally biased region" description="Basic and acidic residues" evidence="1">
    <location>
        <begin position="223"/>
        <end position="241"/>
    </location>
</feature>
<gene>
    <name evidence="2" type="ORF">THAOC_28873</name>
</gene>